<dbReference type="Gene3D" id="3.40.50.300">
    <property type="entry name" value="P-loop containing nucleotide triphosphate hydrolases"/>
    <property type="match status" value="1"/>
</dbReference>
<organism evidence="7 8">
    <name type="scientific">Taxus chinensis</name>
    <name type="common">Chinese yew</name>
    <name type="synonym">Taxus wallichiana var. chinensis</name>
    <dbReference type="NCBI Taxonomy" id="29808"/>
    <lineage>
        <taxon>Eukaryota</taxon>
        <taxon>Viridiplantae</taxon>
        <taxon>Streptophyta</taxon>
        <taxon>Embryophyta</taxon>
        <taxon>Tracheophyta</taxon>
        <taxon>Spermatophyta</taxon>
        <taxon>Pinopsida</taxon>
        <taxon>Pinidae</taxon>
        <taxon>Conifers II</taxon>
        <taxon>Cupressales</taxon>
        <taxon>Taxaceae</taxon>
        <taxon>Taxus</taxon>
    </lineage>
</organism>
<dbReference type="AlphaFoldDB" id="A0AA38H1Q0"/>
<dbReference type="InterPro" id="IPR027417">
    <property type="entry name" value="P-loop_NTPase"/>
</dbReference>
<dbReference type="PANTHER" id="PTHR11361:SF148">
    <property type="entry name" value="DNA MISMATCH REPAIR PROTEIN MSH6"/>
    <property type="match status" value="1"/>
</dbReference>
<evidence type="ECO:0000259" key="6">
    <source>
        <dbReference type="PROSITE" id="PS00486"/>
    </source>
</evidence>
<comment type="caution">
    <text evidence="7">The sequence shown here is derived from an EMBL/GenBank/DDBJ whole genome shotgun (WGS) entry which is preliminary data.</text>
</comment>
<dbReference type="InterPro" id="IPR016151">
    <property type="entry name" value="DNA_mismatch_repair_MutS_N"/>
</dbReference>
<dbReference type="Gene3D" id="3.30.420.110">
    <property type="entry name" value="MutS, connector domain"/>
    <property type="match status" value="1"/>
</dbReference>
<dbReference type="SMART" id="SM00534">
    <property type="entry name" value="MUTSac"/>
    <property type="match status" value="1"/>
</dbReference>
<dbReference type="InterPro" id="IPR017261">
    <property type="entry name" value="DNA_mismatch_repair_MutS/MSH"/>
</dbReference>
<dbReference type="Proteomes" id="UP000824469">
    <property type="component" value="Unassembled WGS sequence"/>
</dbReference>
<evidence type="ECO:0000313" key="8">
    <source>
        <dbReference type="Proteomes" id="UP000824469"/>
    </source>
</evidence>
<evidence type="ECO:0000256" key="4">
    <source>
        <dbReference type="ARBA" id="ARBA00022840"/>
    </source>
</evidence>
<comment type="similarity">
    <text evidence="1">Belongs to the DNA mismatch repair MutS family.</text>
</comment>
<dbReference type="SUPFAM" id="SSF55271">
    <property type="entry name" value="DNA repair protein MutS, domain I"/>
    <property type="match status" value="1"/>
</dbReference>
<dbReference type="InterPro" id="IPR007860">
    <property type="entry name" value="DNA_mmatch_repair_MutS_con_dom"/>
</dbReference>
<accession>A0AA38H1Q0</accession>
<dbReference type="GO" id="GO:0030983">
    <property type="term" value="F:mismatched DNA binding"/>
    <property type="evidence" value="ECO:0007669"/>
    <property type="project" value="InterPro"/>
</dbReference>
<dbReference type="PANTHER" id="PTHR11361">
    <property type="entry name" value="DNA MISMATCH REPAIR PROTEIN MUTS FAMILY MEMBER"/>
    <property type="match status" value="1"/>
</dbReference>
<dbReference type="PIRSF" id="PIRSF037677">
    <property type="entry name" value="DNA_mis_repair_Msh6"/>
    <property type="match status" value="1"/>
</dbReference>
<evidence type="ECO:0000256" key="3">
    <source>
        <dbReference type="ARBA" id="ARBA00022763"/>
    </source>
</evidence>
<gene>
    <name evidence="7" type="ORF">KI387_003023</name>
</gene>
<dbReference type="Pfam" id="PF05188">
    <property type="entry name" value="MutS_II"/>
    <property type="match status" value="1"/>
</dbReference>
<dbReference type="Pfam" id="PF00488">
    <property type="entry name" value="MutS_V"/>
    <property type="match status" value="1"/>
</dbReference>
<dbReference type="SUPFAM" id="SSF53150">
    <property type="entry name" value="DNA repair protein MutS, domain II"/>
    <property type="match status" value="1"/>
</dbReference>
<evidence type="ECO:0000313" key="7">
    <source>
        <dbReference type="EMBL" id="KAH9330915.1"/>
    </source>
</evidence>
<dbReference type="InterPro" id="IPR036678">
    <property type="entry name" value="MutS_con_dom_sf"/>
</dbReference>
<keyword evidence="8" id="KW-1185">Reference proteome</keyword>
<dbReference type="SUPFAM" id="SSF52540">
    <property type="entry name" value="P-loop containing nucleoside triphosphate hydrolases"/>
    <property type="match status" value="1"/>
</dbReference>
<evidence type="ECO:0000256" key="2">
    <source>
        <dbReference type="ARBA" id="ARBA00022741"/>
    </source>
</evidence>
<keyword evidence="5" id="KW-0238">DNA-binding</keyword>
<dbReference type="Pfam" id="PF01624">
    <property type="entry name" value="MutS_I"/>
    <property type="match status" value="1"/>
</dbReference>
<dbReference type="Gene3D" id="3.40.1170.10">
    <property type="entry name" value="DNA repair protein MutS, domain I"/>
    <property type="match status" value="1"/>
</dbReference>
<dbReference type="Pfam" id="PF05192">
    <property type="entry name" value="MutS_III"/>
    <property type="match status" value="1"/>
</dbReference>
<proteinExistence type="inferred from homology"/>
<reference evidence="7 8" key="1">
    <citation type="journal article" date="2021" name="Nat. Plants">
        <title>The Taxus genome provides insights into paclitaxel biosynthesis.</title>
        <authorList>
            <person name="Xiong X."/>
            <person name="Gou J."/>
            <person name="Liao Q."/>
            <person name="Li Y."/>
            <person name="Zhou Q."/>
            <person name="Bi G."/>
            <person name="Li C."/>
            <person name="Du R."/>
            <person name="Wang X."/>
            <person name="Sun T."/>
            <person name="Guo L."/>
            <person name="Liang H."/>
            <person name="Lu P."/>
            <person name="Wu Y."/>
            <person name="Zhang Z."/>
            <person name="Ro D.K."/>
            <person name="Shang Y."/>
            <person name="Huang S."/>
            <person name="Yan J."/>
        </authorList>
    </citation>
    <scope>NUCLEOTIDE SEQUENCE [LARGE SCALE GENOMIC DNA]</scope>
    <source>
        <strain evidence="7">Ta-2019</strain>
    </source>
</reference>
<feature type="domain" description="DNA mismatch repair proteins mutS family" evidence="6">
    <location>
        <begin position="838"/>
        <end position="854"/>
    </location>
</feature>
<dbReference type="Gene3D" id="1.10.1420.10">
    <property type="match status" value="1"/>
</dbReference>
<dbReference type="GO" id="GO:0005524">
    <property type="term" value="F:ATP binding"/>
    <property type="evidence" value="ECO:0007669"/>
    <property type="project" value="UniProtKB-KW"/>
</dbReference>
<dbReference type="InterPro" id="IPR000432">
    <property type="entry name" value="DNA_mismatch_repair_MutS_C"/>
</dbReference>
<dbReference type="EMBL" id="JAHRHJ020000001">
    <property type="protein sequence ID" value="KAH9330915.1"/>
    <property type="molecule type" value="Genomic_DNA"/>
</dbReference>
<dbReference type="SMART" id="SM00533">
    <property type="entry name" value="MUTSd"/>
    <property type="match status" value="1"/>
</dbReference>
<dbReference type="OMA" id="IKNICHP"/>
<dbReference type="GO" id="GO:0140664">
    <property type="term" value="F:ATP-dependent DNA damage sensor activity"/>
    <property type="evidence" value="ECO:0007669"/>
    <property type="project" value="InterPro"/>
</dbReference>
<name>A0AA38H1Q0_TAXCH</name>
<sequence length="860" mass="95144">ERSFFRGNEISPLHVQPKTPFKTPLYKGVNIFDSDKCPSVQRGHDPNANGSTFEDRLNAVQNDASPNFDGPETPAVQPFMPRTKRILEEDLEVIRHQDLLPTSDPNKRRKLIKVLGEDGLEQGGAWEKTKSKFEFLDPSVIRDAQLRRPADPLYDKRTLHIPKNVIDKMSASQKQYWTTKSQYMDTILFFKVGKFYELYEVDAEIGQKEFDWKMIISGVGKCRQVGVPESGIEEAIQKLLERGYKVGRMEQLETTAQAKAKRGSTATVERELVHISTPSTAISENLKAEAVHLLALKEEEFGRANNNSVVYGFAFVDAATCQFFVGSLFDDSSCSALGALLMQISPRELLYEIGGLSKETQKALKKYSNLGSMALELTALQPGMDFMDYSSMLKLIESKGYFKGSGNTSWFTAIESITHKELVSSALGGLVLHLHRMKLDADLLQNGVVCPYDVYSGSLRLDGQTLSNLEIFNNNADRSDKGTLFKHLDHCATSFGKRLLRRWICHPLRSVRKINYRLEVVEELIARPEIVGCLSERLRKLPDLERLVARVRGSAGSVSVGLGPLVGFKKIKQRVCENTFSAVNGLQGGLDLLKVLHTGDGEGPPKSHLLCKASSVRNMSKLNKLLDQMEVMMEEKLTFDMKSQKQDKDLSEDKVGTLNSIESMFCQETAQWSRIVDAISCIDVLLAFAISANSSNGPTCRPVLVSLQTDGGTFRGEKERSVLIMKGLWHPYAVGGQGGMVIPNDVELGNERAYASPRAMLLTGPNMGGKSTLLRATCLAVIMAQLGCYVPCESCILSPADVIFTRLGASDRIMSGESTFLVECLEASSVLQHATQHSLVVLDELGRGTSTFDGYAIAYA</sequence>
<dbReference type="GO" id="GO:0006298">
    <property type="term" value="P:mismatch repair"/>
    <property type="evidence" value="ECO:0007669"/>
    <property type="project" value="InterPro"/>
</dbReference>
<dbReference type="InterPro" id="IPR045076">
    <property type="entry name" value="MutS"/>
</dbReference>
<dbReference type="InterPro" id="IPR036187">
    <property type="entry name" value="DNA_mismatch_repair_MutS_sf"/>
</dbReference>
<dbReference type="GO" id="GO:0032301">
    <property type="term" value="C:MutSalpha complex"/>
    <property type="evidence" value="ECO:0007669"/>
    <property type="project" value="TreeGrafter"/>
</dbReference>
<keyword evidence="4" id="KW-0067">ATP-binding</keyword>
<keyword evidence="2" id="KW-0547">Nucleotide-binding</keyword>
<dbReference type="PROSITE" id="PS00486">
    <property type="entry name" value="DNA_MISMATCH_REPAIR_2"/>
    <property type="match status" value="1"/>
</dbReference>
<keyword evidence="3" id="KW-0227">DNA damage</keyword>
<dbReference type="InterPro" id="IPR007695">
    <property type="entry name" value="DNA_mismatch_repair_MutS-lik_N"/>
</dbReference>
<evidence type="ECO:0000256" key="1">
    <source>
        <dbReference type="ARBA" id="ARBA00006271"/>
    </source>
</evidence>
<dbReference type="InterPro" id="IPR007696">
    <property type="entry name" value="DNA_mismatch_repair_MutS_core"/>
</dbReference>
<evidence type="ECO:0000256" key="5">
    <source>
        <dbReference type="ARBA" id="ARBA00023125"/>
    </source>
</evidence>
<feature type="non-terminal residue" evidence="7">
    <location>
        <position position="1"/>
    </location>
</feature>
<dbReference type="SUPFAM" id="SSF48334">
    <property type="entry name" value="DNA repair protein MutS, domain III"/>
    <property type="match status" value="1"/>
</dbReference>
<protein>
    <recommendedName>
        <fullName evidence="6">DNA mismatch repair proteins mutS family domain-containing protein</fullName>
    </recommendedName>
</protein>
<feature type="non-terminal residue" evidence="7">
    <location>
        <position position="860"/>
    </location>
</feature>